<evidence type="ECO:0000259" key="2">
    <source>
        <dbReference type="Pfam" id="PF26370"/>
    </source>
</evidence>
<dbReference type="InterPro" id="IPR058932">
    <property type="entry name" value="KDD_N"/>
</dbReference>
<evidence type="ECO:0000256" key="1">
    <source>
        <dbReference type="SAM" id="MobiDB-lite"/>
    </source>
</evidence>
<dbReference type="Pfam" id="PF26370">
    <property type="entry name" value="KDD_N"/>
    <property type="match status" value="1"/>
</dbReference>
<feature type="domain" description="L-erythro-3,5-diaminohexanoate dehydrogenase N-terminal" evidence="2">
    <location>
        <begin position="10"/>
        <end position="52"/>
    </location>
</feature>
<dbReference type="EMBL" id="LAZR01004290">
    <property type="protein sequence ID" value="KKN09949.1"/>
    <property type="molecule type" value="Genomic_DNA"/>
</dbReference>
<accession>A0A0F9MW13</accession>
<sequence length="52" mass="5829">MKKGSKYGTHRVIEPKGALPQPATKISNDMEIYDNEILIDVDYLNIDSASFT</sequence>
<reference evidence="3" key="1">
    <citation type="journal article" date="2015" name="Nature">
        <title>Complex archaea that bridge the gap between prokaryotes and eukaryotes.</title>
        <authorList>
            <person name="Spang A."/>
            <person name="Saw J.H."/>
            <person name="Jorgensen S.L."/>
            <person name="Zaremba-Niedzwiedzka K."/>
            <person name="Martijn J."/>
            <person name="Lind A.E."/>
            <person name="van Eijk R."/>
            <person name="Schleper C."/>
            <person name="Guy L."/>
            <person name="Ettema T.J."/>
        </authorList>
    </citation>
    <scope>NUCLEOTIDE SEQUENCE</scope>
</reference>
<organism evidence="3">
    <name type="scientific">marine sediment metagenome</name>
    <dbReference type="NCBI Taxonomy" id="412755"/>
    <lineage>
        <taxon>unclassified sequences</taxon>
        <taxon>metagenomes</taxon>
        <taxon>ecological metagenomes</taxon>
    </lineage>
</organism>
<gene>
    <name evidence="3" type="ORF">LCGC14_1041410</name>
</gene>
<comment type="caution">
    <text evidence="3">The sequence shown here is derived from an EMBL/GenBank/DDBJ whole genome shotgun (WGS) entry which is preliminary data.</text>
</comment>
<proteinExistence type="predicted"/>
<name>A0A0F9MW13_9ZZZZ</name>
<protein>
    <recommendedName>
        <fullName evidence="2">L-erythro-3,5-diaminohexanoate dehydrogenase N-terminal domain-containing protein</fullName>
    </recommendedName>
</protein>
<feature type="region of interest" description="Disordered" evidence="1">
    <location>
        <begin position="1"/>
        <end position="20"/>
    </location>
</feature>
<feature type="non-terminal residue" evidence="3">
    <location>
        <position position="52"/>
    </location>
</feature>
<evidence type="ECO:0000313" key="3">
    <source>
        <dbReference type="EMBL" id="KKN09949.1"/>
    </source>
</evidence>
<dbReference type="AlphaFoldDB" id="A0A0F9MW13"/>